<evidence type="ECO:0000313" key="3">
    <source>
        <dbReference type="Proteomes" id="UP001337655"/>
    </source>
</evidence>
<dbReference type="RefSeq" id="XP_064663344.1">
    <property type="nucleotide sequence ID" value="XM_064799017.1"/>
</dbReference>
<dbReference type="GeneID" id="89923104"/>
<feature type="coiled-coil region" evidence="1">
    <location>
        <begin position="139"/>
        <end position="166"/>
    </location>
</feature>
<evidence type="ECO:0000313" key="2">
    <source>
        <dbReference type="EMBL" id="KAK5174675.1"/>
    </source>
</evidence>
<keyword evidence="1" id="KW-0175">Coiled coil</keyword>
<dbReference type="EMBL" id="JAVRRT010000002">
    <property type="protein sequence ID" value="KAK5174675.1"/>
    <property type="molecule type" value="Genomic_DNA"/>
</dbReference>
<dbReference type="AlphaFoldDB" id="A0AAV9PLP3"/>
<reference evidence="2 3" key="1">
    <citation type="submission" date="2023-08" db="EMBL/GenBank/DDBJ databases">
        <title>Black Yeasts Isolated from many extreme environments.</title>
        <authorList>
            <person name="Coleine C."/>
            <person name="Stajich J.E."/>
            <person name="Selbmann L."/>
        </authorList>
    </citation>
    <scope>NUCLEOTIDE SEQUENCE [LARGE SCALE GENOMIC DNA]</scope>
    <source>
        <strain evidence="2 3">CCFEE 5935</strain>
    </source>
</reference>
<keyword evidence="3" id="KW-1185">Reference proteome</keyword>
<evidence type="ECO:0000256" key="1">
    <source>
        <dbReference type="SAM" id="Coils"/>
    </source>
</evidence>
<accession>A0AAV9PLP3</accession>
<protein>
    <submittedName>
        <fullName evidence="2">Uncharacterized protein</fullName>
    </submittedName>
</protein>
<organism evidence="2 3">
    <name type="scientific">Saxophila tyrrhenica</name>
    <dbReference type="NCBI Taxonomy" id="1690608"/>
    <lineage>
        <taxon>Eukaryota</taxon>
        <taxon>Fungi</taxon>
        <taxon>Dikarya</taxon>
        <taxon>Ascomycota</taxon>
        <taxon>Pezizomycotina</taxon>
        <taxon>Dothideomycetes</taxon>
        <taxon>Dothideomycetidae</taxon>
        <taxon>Mycosphaerellales</taxon>
        <taxon>Extremaceae</taxon>
        <taxon>Saxophila</taxon>
    </lineage>
</organism>
<gene>
    <name evidence="2" type="ORF">LTR77_001757</name>
</gene>
<name>A0AAV9PLP3_9PEZI</name>
<dbReference type="Proteomes" id="UP001337655">
    <property type="component" value="Unassembled WGS sequence"/>
</dbReference>
<sequence>MAGNAAHGCRQMARSRLCWTHAYVAFCHWCENPIVYTNKYPAESISYRSLDEANLAAPRVVERVMREEHQSFVDADADGDEPIDLKLHAELFPIGDNDYQEVVQWDEATDEDGSIRSRAIYVNRDDALKVTAWVRRMHRDDFNRAIEEWKELCRQEKEAYEKDSAERAKHPQETDSEAAAALGCLSSWH</sequence>
<proteinExistence type="predicted"/>
<comment type="caution">
    <text evidence="2">The sequence shown here is derived from an EMBL/GenBank/DDBJ whole genome shotgun (WGS) entry which is preliminary data.</text>
</comment>